<dbReference type="KEGG" id="gem:GM21_2749"/>
<dbReference type="EMBL" id="CP001661">
    <property type="protein sequence ID" value="ACT18785.1"/>
    <property type="molecule type" value="Genomic_DNA"/>
</dbReference>
<reference evidence="1" key="1">
    <citation type="submission" date="2009-07" db="EMBL/GenBank/DDBJ databases">
        <title>Complete sequence of Geobacter sp. M21.</title>
        <authorList>
            <consortium name="US DOE Joint Genome Institute"/>
            <person name="Lucas S."/>
            <person name="Copeland A."/>
            <person name="Lapidus A."/>
            <person name="Glavina del Rio T."/>
            <person name="Dalin E."/>
            <person name="Tice H."/>
            <person name="Bruce D."/>
            <person name="Goodwin L."/>
            <person name="Pitluck S."/>
            <person name="Saunders E."/>
            <person name="Brettin T."/>
            <person name="Detter J.C."/>
            <person name="Han C."/>
            <person name="Larimer F."/>
            <person name="Land M."/>
            <person name="Hauser L."/>
            <person name="Kyrpides N."/>
            <person name="Ovchinnikova G."/>
            <person name="Lovley D."/>
        </authorList>
    </citation>
    <scope>NUCLEOTIDE SEQUENCE [LARGE SCALE GENOMIC DNA]</scope>
    <source>
        <strain evidence="1">M21</strain>
    </source>
</reference>
<evidence type="ECO:0000313" key="1">
    <source>
        <dbReference type="EMBL" id="ACT18785.1"/>
    </source>
</evidence>
<dbReference type="AlphaFoldDB" id="C6E1D7"/>
<gene>
    <name evidence="1" type="ordered locus">GM21_2749</name>
</gene>
<dbReference type="STRING" id="443144.GM21_2749"/>
<accession>C6E1D7</accession>
<organism evidence="1">
    <name type="scientific">Geobacter sp. (strain M21)</name>
    <dbReference type="NCBI Taxonomy" id="443144"/>
    <lineage>
        <taxon>Bacteria</taxon>
        <taxon>Pseudomonadati</taxon>
        <taxon>Thermodesulfobacteriota</taxon>
        <taxon>Desulfuromonadia</taxon>
        <taxon>Geobacterales</taxon>
        <taxon>Geobacteraceae</taxon>
        <taxon>Geobacter</taxon>
    </lineage>
</organism>
<dbReference type="HOGENOM" id="CLU_2973016_0_0_7"/>
<name>C6E1D7_GEOSM</name>
<protein>
    <submittedName>
        <fullName evidence="1">Uncharacterized protein</fullName>
    </submittedName>
</protein>
<sequence>MIYNNYLAMQFIREVHDETLTKEMRDVASFGFNEADHAVFAYLGCLPLAEVRYQERKR</sequence>
<proteinExistence type="predicted"/>